<dbReference type="PANTHER" id="PTHR10900">
    <property type="entry name" value="PERIOSTIN-RELATED"/>
    <property type="match status" value="1"/>
</dbReference>
<dbReference type="Proteomes" id="UP000192360">
    <property type="component" value="Unassembled WGS sequence"/>
</dbReference>
<accession>A0A1W2A157</accession>
<dbReference type="SMART" id="SM00554">
    <property type="entry name" value="FAS1"/>
    <property type="match status" value="1"/>
</dbReference>
<evidence type="ECO:0000313" key="3">
    <source>
        <dbReference type="EMBL" id="SMC54459.1"/>
    </source>
</evidence>
<dbReference type="PROSITE" id="PS50213">
    <property type="entry name" value="FAS1"/>
    <property type="match status" value="1"/>
</dbReference>
<dbReference type="InterPro" id="IPR050904">
    <property type="entry name" value="Adhesion/Biosynth-related"/>
</dbReference>
<dbReference type="InterPro" id="IPR000782">
    <property type="entry name" value="FAS1_domain"/>
</dbReference>
<evidence type="ECO:0000259" key="2">
    <source>
        <dbReference type="PROSITE" id="PS50213"/>
    </source>
</evidence>
<proteinExistence type="predicted"/>
<dbReference type="STRING" id="504486.SAMN05660703_1716"/>
<organism evidence="3 4">
    <name type="scientific">Cellulophaga tyrosinoxydans</name>
    <dbReference type="NCBI Taxonomy" id="504486"/>
    <lineage>
        <taxon>Bacteria</taxon>
        <taxon>Pseudomonadati</taxon>
        <taxon>Bacteroidota</taxon>
        <taxon>Flavobacteriia</taxon>
        <taxon>Flavobacteriales</taxon>
        <taxon>Flavobacteriaceae</taxon>
        <taxon>Cellulophaga</taxon>
    </lineage>
</organism>
<dbReference type="GO" id="GO:0005615">
    <property type="term" value="C:extracellular space"/>
    <property type="evidence" value="ECO:0007669"/>
    <property type="project" value="TreeGrafter"/>
</dbReference>
<evidence type="ECO:0000313" key="4">
    <source>
        <dbReference type="Proteomes" id="UP000192360"/>
    </source>
</evidence>
<dbReference type="InterPro" id="IPR036378">
    <property type="entry name" value="FAS1_dom_sf"/>
</dbReference>
<evidence type="ECO:0000256" key="1">
    <source>
        <dbReference type="SAM" id="MobiDB-lite"/>
    </source>
</evidence>
<dbReference type="Pfam" id="PF02469">
    <property type="entry name" value="Fasciclin"/>
    <property type="match status" value="1"/>
</dbReference>
<feature type="region of interest" description="Disordered" evidence="1">
    <location>
        <begin position="31"/>
        <end position="52"/>
    </location>
</feature>
<dbReference type="OrthoDB" id="9800666at2"/>
<dbReference type="PANTHER" id="PTHR10900:SF77">
    <property type="entry name" value="FI19380P1"/>
    <property type="match status" value="1"/>
</dbReference>
<dbReference type="PROSITE" id="PS51257">
    <property type="entry name" value="PROKAR_LIPOPROTEIN"/>
    <property type="match status" value="1"/>
</dbReference>
<dbReference type="AlphaFoldDB" id="A0A1W2A157"/>
<dbReference type="EMBL" id="FWXO01000002">
    <property type="protein sequence ID" value="SMC54459.1"/>
    <property type="molecule type" value="Genomic_DNA"/>
</dbReference>
<name>A0A1W2A157_9FLAO</name>
<dbReference type="FunFam" id="2.30.180.10:FF:000032">
    <property type="entry name" value="Fasciclin domain-containing protein, putative"/>
    <property type="match status" value="1"/>
</dbReference>
<feature type="domain" description="FAS1" evidence="2">
    <location>
        <begin position="58"/>
        <end position="189"/>
    </location>
</feature>
<sequence length="194" mass="20341">MKTTHLKLVFASLFTLMLISSCKNENKKEAITNAAESSTPSADSHESGQAFINDESSTPNVLQIAIGSPDHTTLVAAVQAASLENVLVNAGPLTVFAPTNAAFDALPAGTVENLLKPENKAALANILKHHVSAGNYTKDFLKNFKKLGQANDQNTSVEVKGDDVFIGGAKIIASIPAGNGIVHVVDKVILPPTE</sequence>
<dbReference type="Gene3D" id="2.30.180.10">
    <property type="entry name" value="FAS1 domain"/>
    <property type="match status" value="1"/>
</dbReference>
<gene>
    <name evidence="3" type="ORF">SAMN05660703_1716</name>
</gene>
<dbReference type="RefSeq" id="WP_084061064.1">
    <property type="nucleotide sequence ID" value="NZ_FWXO01000002.1"/>
</dbReference>
<protein>
    <submittedName>
        <fullName evidence="3">Uncaracterized surface protein containing fasciclin (FAS1) repeats</fullName>
    </submittedName>
</protein>
<dbReference type="SUPFAM" id="SSF82153">
    <property type="entry name" value="FAS1 domain"/>
    <property type="match status" value="1"/>
</dbReference>
<reference evidence="4" key="1">
    <citation type="submission" date="2017-04" db="EMBL/GenBank/DDBJ databases">
        <authorList>
            <person name="Varghese N."/>
            <person name="Submissions S."/>
        </authorList>
    </citation>
    <scope>NUCLEOTIDE SEQUENCE [LARGE SCALE GENOMIC DNA]</scope>
    <source>
        <strain evidence="4">DSM 21164</strain>
    </source>
</reference>
<keyword evidence="4" id="KW-1185">Reference proteome</keyword>